<sequence length="94" mass="10778">MTNCLKPIVPLSVFSSRFGFKRCRGLYGDNGCYYLCVATDSKMIFLSPKLIEVISWNDFDPRIHANPNCRFRDPRSSEALMYEMIKANMIGVSE</sequence>
<dbReference type="Proteomes" id="UP000234775">
    <property type="component" value="Unassembled WGS sequence"/>
</dbReference>
<dbReference type="EMBL" id="PKGZ01000002">
    <property type="protein sequence ID" value="PKY91579.1"/>
    <property type="molecule type" value="Genomic_DNA"/>
</dbReference>
<reference evidence="1 2" key="1">
    <citation type="submission" date="2017-12" db="EMBL/GenBank/DDBJ databases">
        <title>Phylogenetic diversity of female urinary microbiome.</title>
        <authorList>
            <person name="Thomas-White K."/>
            <person name="Wolfe A.J."/>
        </authorList>
    </citation>
    <scope>NUCLEOTIDE SEQUENCE [LARGE SCALE GENOMIC DNA]</scope>
    <source>
        <strain evidence="1 2">UMB0844</strain>
    </source>
</reference>
<accession>A0A2I1K7G7</accession>
<comment type="caution">
    <text evidence="1">The sequence shown here is derived from an EMBL/GenBank/DDBJ whole genome shotgun (WGS) entry which is preliminary data.</text>
</comment>
<evidence type="ECO:0000313" key="2">
    <source>
        <dbReference type="Proteomes" id="UP000234775"/>
    </source>
</evidence>
<proteinExistence type="predicted"/>
<keyword evidence="2" id="KW-1185">Reference proteome</keyword>
<organism evidence="1 2">
    <name type="scientific">Aerococcus christensenii</name>
    <dbReference type="NCBI Taxonomy" id="87541"/>
    <lineage>
        <taxon>Bacteria</taxon>
        <taxon>Bacillati</taxon>
        <taxon>Bacillota</taxon>
        <taxon>Bacilli</taxon>
        <taxon>Lactobacillales</taxon>
        <taxon>Aerococcaceae</taxon>
        <taxon>Aerococcus</taxon>
    </lineage>
</organism>
<gene>
    <name evidence="1" type="ORF">CYJ27_02575</name>
</gene>
<evidence type="ECO:0000313" key="1">
    <source>
        <dbReference type="EMBL" id="PKY91579.1"/>
    </source>
</evidence>
<name>A0A2I1K7G7_9LACT</name>
<dbReference type="AlphaFoldDB" id="A0A2I1K7G7"/>
<protein>
    <submittedName>
        <fullName evidence="1">Uncharacterized protein</fullName>
    </submittedName>
</protein>